<gene>
    <name evidence="1" type="ORF">DPMN_157942</name>
</gene>
<sequence>MWPKTLTQYLVNPLPNNGNLKLRENYQNISLDCHPSKVMVRIIIINRLKSNVEEMLKSMLDSELGGAE</sequence>
<dbReference type="AlphaFoldDB" id="A0A9D4EGZ3"/>
<evidence type="ECO:0000313" key="1">
    <source>
        <dbReference type="EMBL" id="KAH3780132.1"/>
    </source>
</evidence>
<protein>
    <submittedName>
        <fullName evidence="1">Uncharacterized protein</fullName>
    </submittedName>
</protein>
<keyword evidence="2" id="KW-1185">Reference proteome</keyword>
<dbReference type="EMBL" id="JAIWYP010000008">
    <property type="protein sequence ID" value="KAH3780132.1"/>
    <property type="molecule type" value="Genomic_DNA"/>
</dbReference>
<evidence type="ECO:0000313" key="2">
    <source>
        <dbReference type="Proteomes" id="UP000828390"/>
    </source>
</evidence>
<comment type="caution">
    <text evidence="1">The sequence shown here is derived from an EMBL/GenBank/DDBJ whole genome shotgun (WGS) entry which is preliminary data.</text>
</comment>
<proteinExistence type="predicted"/>
<name>A0A9D4EGZ3_DREPO</name>
<accession>A0A9D4EGZ3</accession>
<dbReference type="Proteomes" id="UP000828390">
    <property type="component" value="Unassembled WGS sequence"/>
</dbReference>
<reference evidence="1" key="1">
    <citation type="journal article" date="2019" name="bioRxiv">
        <title>The Genome of the Zebra Mussel, Dreissena polymorpha: A Resource for Invasive Species Research.</title>
        <authorList>
            <person name="McCartney M.A."/>
            <person name="Auch B."/>
            <person name="Kono T."/>
            <person name="Mallez S."/>
            <person name="Zhang Y."/>
            <person name="Obille A."/>
            <person name="Becker A."/>
            <person name="Abrahante J.E."/>
            <person name="Garbe J."/>
            <person name="Badalamenti J.P."/>
            <person name="Herman A."/>
            <person name="Mangelson H."/>
            <person name="Liachko I."/>
            <person name="Sullivan S."/>
            <person name="Sone E.D."/>
            <person name="Koren S."/>
            <person name="Silverstein K.A.T."/>
            <person name="Beckman K.B."/>
            <person name="Gohl D.M."/>
        </authorList>
    </citation>
    <scope>NUCLEOTIDE SEQUENCE</scope>
    <source>
        <strain evidence="1">Duluth1</strain>
        <tissue evidence="1">Whole animal</tissue>
    </source>
</reference>
<organism evidence="1 2">
    <name type="scientific">Dreissena polymorpha</name>
    <name type="common">Zebra mussel</name>
    <name type="synonym">Mytilus polymorpha</name>
    <dbReference type="NCBI Taxonomy" id="45954"/>
    <lineage>
        <taxon>Eukaryota</taxon>
        <taxon>Metazoa</taxon>
        <taxon>Spiralia</taxon>
        <taxon>Lophotrochozoa</taxon>
        <taxon>Mollusca</taxon>
        <taxon>Bivalvia</taxon>
        <taxon>Autobranchia</taxon>
        <taxon>Heteroconchia</taxon>
        <taxon>Euheterodonta</taxon>
        <taxon>Imparidentia</taxon>
        <taxon>Neoheterodontei</taxon>
        <taxon>Myida</taxon>
        <taxon>Dreissenoidea</taxon>
        <taxon>Dreissenidae</taxon>
        <taxon>Dreissena</taxon>
    </lineage>
</organism>
<reference evidence="1" key="2">
    <citation type="submission" date="2020-11" db="EMBL/GenBank/DDBJ databases">
        <authorList>
            <person name="McCartney M.A."/>
            <person name="Auch B."/>
            <person name="Kono T."/>
            <person name="Mallez S."/>
            <person name="Becker A."/>
            <person name="Gohl D.M."/>
            <person name="Silverstein K.A.T."/>
            <person name="Koren S."/>
            <person name="Bechman K.B."/>
            <person name="Herman A."/>
            <person name="Abrahante J.E."/>
            <person name="Garbe J."/>
        </authorList>
    </citation>
    <scope>NUCLEOTIDE SEQUENCE</scope>
    <source>
        <strain evidence="1">Duluth1</strain>
        <tissue evidence="1">Whole animal</tissue>
    </source>
</reference>